<evidence type="ECO:0000313" key="1">
    <source>
        <dbReference type="EMBL" id="TDS77564.1"/>
    </source>
</evidence>
<name>A0A4V3EAR0_9MICO</name>
<evidence type="ECO:0000313" key="2">
    <source>
        <dbReference type="Proteomes" id="UP000295344"/>
    </source>
</evidence>
<sequence>MSSIAVGTEQDADLVTGSRGRPRLLRWRRRTYRVTDAPTPLEDALGSVVTHPLPVHGWRFQGTCVHDGETLVFDVVELGAGWHVLKTYA</sequence>
<gene>
    <name evidence="1" type="ORF">CLV52_2519</name>
</gene>
<keyword evidence="2" id="KW-1185">Reference proteome</keyword>
<proteinExistence type="predicted"/>
<comment type="caution">
    <text evidence="1">The sequence shown here is derived from an EMBL/GenBank/DDBJ whole genome shotgun (WGS) entry which is preliminary data.</text>
</comment>
<dbReference type="EMBL" id="SOAM01000002">
    <property type="protein sequence ID" value="TDS77564.1"/>
    <property type="molecule type" value="Genomic_DNA"/>
</dbReference>
<reference evidence="1 2" key="1">
    <citation type="submission" date="2019-03" db="EMBL/GenBank/DDBJ databases">
        <title>Genomic Encyclopedia of Archaeal and Bacterial Type Strains, Phase II (KMG-II): from individual species to whole genera.</title>
        <authorList>
            <person name="Goeker M."/>
        </authorList>
    </citation>
    <scope>NUCLEOTIDE SEQUENCE [LARGE SCALE GENOMIC DNA]</scope>
    <source>
        <strain evidence="1 2">DSM 24782</strain>
    </source>
</reference>
<dbReference type="Proteomes" id="UP000295344">
    <property type="component" value="Unassembled WGS sequence"/>
</dbReference>
<accession>A0A4V3EAR0</accession>
<organism evidence="1 2">
    <name type="scientific">Amnibacterium kyonggiense</name>
    <dbReference type="NCBI Taxonomy" id="595671"/>
    <lineage>
        <taxon>Bacteria</taxon>
        <taxon>Bacillati</taxon>
        <taxon>Actinomycetota</taxon>
        <taxon>Actinomycetes</taxon>
        <taxon>Micrococcales</taxon>
        <taxon>Microbacteriaceae</taxon>
        <taxon>Amnibacterium</taxon>
    </lineage>
</organism>
<dbReference type="OrthoDB" id="4978768at2"/>
<dbReference type="RefSeq" id="WP_133766619.1">
    <property type="nucleotide sequence ID" value="NZ_BAAARP010000004.1"/>
</dbReference>
<dbReference type="AlphaFoldDB" id="A0A4V3EAR0"/>
<protein>
    <submittedName>
        <fullName evidence="1">Uncharacterized protein</fullName>
    </submittedName>
</protein>